<organism evidence="1 2">
    <name type="scientific">Haloferax sp. Atlit-48N</name>
    <dbReference type="NCBI Taxonomy" id="2077198"/>
    <lineage>
        <taxon>Archaea</taxon>
        <taxon>Methanobacteriati</taxon>
        <taxon>Methanobacteriota</taxon>
        <taxon>Stenosarchaea group</taxon>
        <taxon>Halobacteria</taxon>
        <taxon>Halobacteriales</taxon>
        <taxon>Haloferacaceae</taxon>
        <taxon>Haloferax</taxon>
    </lineage>
</organism>
<name>A0ACD5HXY3_9EURY</name>
<proteinExistence type="predicted"/>
<gene>
    <name evidence="1" type="ORF">DEQ67_003175</name>
</gene>
<evidence type="ECO:0000313" key="1">
    <source>
        <dbReference type="EMBL" id="XRJ20339.1"/>
    </source>
</evidence>
<protein>
    <submittedName>
        <fullName evidence="1">Uncharacterized protein</fullName>
    </submittedName>
</protein>
<dbReference type="EMBL" id="CP137689">
    <property type="protein sequence ID" value="XRJ20339.1"/>
    <property type="molecule type" value="Genomic_DNA"/>
</dbReference>
<dbReference type="Proteomes" id="UP000257089">
    <property type="component" value="Chromosome"/>
</dbReference>
<evidence type="ECO:0000313" key="2">
    <source>
        <dbReference type="Proteomes" id="UP000257089"/>
    </source>
</evidence>
<sequence length="157" mass="17811">MTAAQERFDAGAFRAAETHDEAYKLLTAIDDVGQKIANEYLRKVVHAFEFRDSWVEDLRVPLDTHVTRALIDPKCIHESNGSRTDRTTVAAVFNPNSGSNPSTRIAVDDMQAAFKRVAETQGTDRIAFDELWSEHKFFLSIPEFRDKSCLSEFLNSR</sequence>
<accession>A0ACD5HXY3</accession>
<reference evidence="1" key="1">
    <citation type="submission" date="2023-10" db="EMBL/GenBank/DDBJ databases">
        <title>A new archaeal virus that suppresses the transcription of host immunity genes.</title>
        <authorList>
            <person name="Turgeman-Grott I."/>
            <person name="Golan N."/>
            <person name="Neri U."/>
            <person name="Naki D."/>
            <person name="Altman N."/>
            <person name="Eizenshtein K."/>
            <person name="Choudhary D."/>
            <person name="Levi R."/>
            <person name="Himani H."/>
            <person name="Reshef L."/>
            <person name="Papke T.R."/>
            <person name="Gophna U."/>
        </authorList>
    </citation>
    <scope>NUCLEOTIDE SEQUENCE</scope>
    <source>
        <strain evidence="1">Atlit-48N</strain>
    </source>
</reference>